<proteinExistence type="inferred from homology"/>
<sequence>MNPDRLMQVILAPVISEKGTFVGDLNNQVPFRVAADATKPEIKAAAELLFNAKVDSVQVVNVKGKSKRFGRTMGRRRNWKKAYVCFAPGQEINFVGPQA</sequence>
<evidence type="ECO:0000256" key="2">
    <source>
        <dbReference type="ARBA" id="ARBA00022980"/>
    </source>
</evidence>
<keyword evidence="2 4" id="KW-0689">Ribosomal protein</keyword>
<keyword evidence="4" id="KW-0699">rRNA-binding</keyword>
<dbReference type="Proteomes" id="UP001482231">
    <property type="component" value="Unassembled WGS sequence"/>
</dbReference>
<comment type="caution">
    <text evidence="5">The sequence shown here is derived from an EMBL/GenBank/DDBJ whole genome shotgun (WGS) entry which is preliminary data.</text>
</comment>
<keyword evidence="3 4" id="KW-0687">Ribonucleoprotein</keyword>
<reference evidence="5 6" key="1">
    <citation type="submission" date="2024-02" db="EMBL/GenBank/DDBJ databases">
        <title>New thermophilic sulfur-oxidizing bacteria from a hot springs of the Uzon caldera (Kamchatka, Russia).</title>
        <authorList>
            <person name="Dukat A.M."/>
            <person name="Elcheninov A.G."/>
            <person name="Frolov E.N."/>
        </authorList>
    </citation>
    <scope>NUCLEOTIDE SEQUENCE [LARGE SCALE GENOMIC DNA]</scope>
    <source>
        <strain evidence="5 6">AK1</strain>
    </source>
</reference>
<evidence type="ECO:0000256" key="4">
    <source>
        <dbReference type="HAMAP-Rule" id="MF_01369"/>
    </source>
</evidence>
<accession>A0ABV0ECZ5</accession>
<dbReference type="EMBL" id="JBAJEX010000002">
    <property type="protein sequence ID" value="MEO1766391.1"/>
    <property type="molecule type" value="Genomic_DNA"/>
</dbReference>
<gene>
    <name evidence="4 5" type="primary">rplW</name>
    <name evidence="5" type="ORF">V6E02_04090</name>
</gene>
<dbReference type="NCBIfam" id="NF004359">
    <property type="entry name" value="PRK05738.1-3"/>
    <property type="match status" value="1"/>
</dbReference>
<dbReference type="Gene3D" id="3.30.70.330">
    <property type="match status" value="1"/>
</dbReference>
<dbReference type="Pfam" id="PF00276">
    <property type="entry name" value="Ribosomal_L23"/>
    <property type="match status" value="1"/>
</dbReference>
<dbReference type="HAMAP" id="MF_01369_B">
    <property type="entry name" value="Ribosomal_uL23_B"/>
    <property type="match status" value="1"/>
</dbReference>
<name>A0ABV0ECZ5_9BURK</name>
<dbReference type="RefSeq" id="WP_347307424.1">
    <property type="nucleotide sequence ID" value="NZ_JBAJEX010000002.1"/>
</dbReference>
<keyword evidence="4" id="KW-0694">RNA-binding</keyword>
<comment type="subunit">
    <text evidence="4">Part of the 50S ribosomal subunit. Contacts protein L29, and trigger factor when it is bound to the ribosome.</text>
</comment>
<comment type="function">
    <text evidence="4">One of the early assembly proteins it binds 23S rRNA. One of the proteins that surrounds the polypeptide exit tunnel on the outside of the ribosome. Forms the main docking site for trigger factor binding to the ribosome.</text>
</comment>
<dbReference type="SUPFAM" id="SSF54189">
    <property type="entry name" value="Ribosomal proteins S24e, L23 and L15e"/>
    <property type="match status" value="1"/>
</dbReference>
<organism evidence="5 6">
    <name type="scientific">Thiobacter aerophilum</name>
    <dbReference type="NCBI Taxonomy" id="3121275"/>
    <lineage>
        <taxon>Bacteria</taxon>
        <taxon>Pseudomonadati</taxon>
        <taxon>Pseudomonadota</taxon>
        <taxon>Betaproteobacteria</taxon>
        <taxon>Burkholderiales</taxon>
        <taxon>Thiobacteraceae</taxon>
        <taxon>Thiobacter</taxon>
    </lineage>
</organism>
<dbReference type="InterPro" id="IPR012677">
    <property type="entry name" value="Nucleotide-bd_a/b_plait_sf"/>
</dbReference>
<evidence type="ECO:0000313" key="6">
    <source>
        <dbReference type="Proteomes" id="UP001482231"/>
    </source>
</evidence>
<keyword evidence="6" id="KW-1185">Reference proteome</keyword>
<evidence type="ECO:0000256" key="3">
    <source>
        <dbReference type="ARBA" id="ARBA00023274"/>
    </source>
</evidence>
<dbReference type="GO" id="GO:0005840">
    <property type="term" value="C:ribosome"/>
    <property type="evidence" value="ECO:0007669"/>
    <property type="project" value="UniProtKB-KW"/>
</dbReference>
<dbReference type="InterPro" id="IPR012678">
    <property type="entry name" value="Ribosomal_uL23/eL15/eS24_sf"/>
</dbReference>
<dbReference type="NCBIfam" id="NF004363">
    <property type="entry name" value="PRK05738.2-4"/>
    <property type="match status" value="1"/>
</dbReference>
<evidence type="ECO:0000313" key="5">
    <source>
        <dbReference type="EMBL" id="MEO1766391.1"/>
    </source>
</evidence>
<protein>
    <recommendedName>
        <fullName evidence="4">Large ribosomal subunit protein uL23</fullName>
    </recommendedName>
</protein>
<evidence type="ECO:0000256" key="1">
    <source>
        <dbReference type="ARBA" id="ARBA00006700"/>
    </source>
</evidence>
<dbReference type="InterPro" id="IPR013025">
    <property type="entry name" value="Ribosomal_uL23-like"/>
</dbReference>
<comment type="similarity">
    <text evidence="1 4">Belongs to the universal ribosomal protein uL23 family.</text>
</comment>